<feature type="region of interest" description="Disordered" evidence="1">
    <location>
        <begin position="220"/>
        <end position="269"/>
    </location>
</feature>
<feature type="compositionally biased region" description="Basic and acidic residues" evidence="1">
    <location>
        <begin position="545"/>
        <end position="562"/>
    </location>
</feature>
<feature type="compositionally biased region" description="Basic residues" evidence="1">
    <location>
        <begin position="80"/>
        <end position="90"/>
    </location>
</feature>
<reference evidence="2" key="2">
    <citation type="submission" date="2011-03" db="EMBL/GenBank/DDBJ databases">
        <title>Comparative genomics and transcriptomics of Neospora caninum and Toxoplasma gondii.</title>
        <authorList>
            <person name="Reid A.J."/>
            <person name="Sohal A."/>
            <person name="Harris D."/>
            <person name="Quail M."/>
            <person name="Sanders M."/>
            <person name="Berriman M."/>
            <person name="Wastling J.M."/>
            <person name="Pain A."/>
        </authorList>
    </citation>
    <scope>NUCLEOTIDE SEQUENCE</scope>
    <source>
        <strain evidence="2">Liverpool</strain>
    </source>
</reference>
<evidence type="ECO:0000313" key="2">
    <source>
        <dbReference type="EMBL" id="CBZ51774.1"/>
    </source>
</evidence>
<keyword evidence="4" id="KW-1185">Reference proteome</keyword>
<dbReference type="InParanoid" id="F0VDI1"/>
<feature type="region of interest" description="Disordered" evidence="1">
    <location>
        <begin position="484"/>
        <end position="517"/>
    </location>
</feature>
<dbReference type="OMA" id="DVYPVKL"/>
<feature type="compositionally biased region" description="Polar residues" evidence="1">
    <location>
        <begin position="484"/>
        <end position="501"/>
    </location>
</feature>
<feature type="compositionally biased region" description="Low complexity" evidence="1">
    <location>
        <begin position="502"/>
        <end position="517"/>
    </location>
</feature>
<feature type="compositionally biased region" description="Polar residues" evidence="1">
    <location>
        <begin position="837"/>
        <end position="848"/>
    </location>
</feature>
<feature type="region of interest" description="Disordered" evidence="1">
    <location>
        <begin position="1"/>
        <end position="23"/>
    </location>
</feature>
<protein>
    <submittedName>
        <fullName evidence="2">Uncharacterized protein</fullName>
    </submittedName>
</protein>
<dbReference type="GeneID" id="13444325"/>
<proteinExistence type="predicted"/>
<gene>
    <name evidence="3" type="ORF">BN1204_015660</name>
    <name evidence="2" type="ORF">NCLIV_015660</name>
</gene>
<feature type="region of interest" description="Disordered" evidence="1">
    <location>
        <begin position="545"/>
        <end position="585"/>
    </location>
</feature>
<feature type="compositionally biased region" description="Polar residues" evidence="1">
    <location>
        <begin position="702"/>
        <end position="712"/>
    </location>
</feature>
<dbReference type="OrthoDB" id="331314at2759"/>
<reference evidence="2" key="1">
    <citation type="submission" date="2011-02" db="EMBL/GenBank/DDBJ databases">
        <authorList>
            <person name="Aslett M."/>
        </authorList>
    </citation>
    <scope>NUCLEOTIDE SEQUENCE</scope>
    <source>
        <strain evidence="2">Liverpool</strain>
    </source>
</reference>
<feature type="compositionally biased region" description="Basic and acidic residues" evidence="1">
    <location>
        <begin position="849"/>
        <end position="860"/>
    </location>
</feature>
<feature type="compositionally biased region" description="Polar residues" evidence="1">
    <location>
        <begin position="1"/>
        <end position="17"/>
    </location>
</feature>
<feature type="region of interest" description="Disordered" evidence="1">
    <location>
        <begin position="177"/>
        <end position="200"/>
    </location>
</feature>
<dbReference type="EMBL" id="LN714480">
    <property type="protein sequence ID" value="CEL65731.1"/>
    <property type="molecule type" value="Genomic_DNA"/>
</dbReference>
<evidence type="ECO:0000256" key="1">
    <source>
        <dbReference type="SAM" id="MobiDB-lite"/>
    </source>
</evidence>
<dbReference type="eggNOG" id="ENOG502QYZ4">
    <property type="taxonomic scope" value="Eukaryota"/>
</dbReference>
<reference evidence="4" key="3">
    <citation type="journal article" date="2012" name="PLoS Pathog.">
        <title>Comparative genomics of the apicomplexan parasites Toxoplasma gondii and Neospora caninum: Coccidia differing in host range and transmission strategy.</title>
        <authorList>
            <person name="Reid A.J."/>
            <person name="Vermont S.J."/>
            <person name="Cotton J.A."/>
            <person name="Harris D."/>
            <person name="Hill-Cawthorne G.A."/>
            <person name="Konen-Waisman S."/>
            <person name="Latham S.M."/>
            <person name="Mourier T."/>
            <person name="Norton R."/>
            <person name="Quail M.A."/>
            <person name="Sanders M."/>
            <person name="Shanmugam D."/>
            <person name="Sohal A."/>
            <person name="Wasmuth J.D."/>
            <person name="Brunk B."/>
            <person name="Grigg M.E."/>
            <person name="Howard J.C."/>
            <person name="Parkinson J."/>
            <person name="Roos D.S."/>
            <person name="Trees A.J."/>
            <person name="Berriman M."/>
            <person name="Pain A."/>
            <person name="Wastling J.M."/>
        </authorList>
    </citation>
    <scope>NUCLEOTIDE SEQUENCE [LARGE SCALE GENOMIC DNA]</scope>
    <source>
        <strain evidence="4">Liverpool</strain>
    </source>
</reference>
<dbReference type="Proteomes" id="UP000007494">
    <property type="component" value="Chromosome VI"/>
</dbReference>
<feature type="compositionally biased region" description="Polar residues" evidence="1">
    <location>
        <begin position="791"/>
        <end position="810"/>
    </location>
</feature>
<accession>F0VDI1</accession>
<dbReference type="RefSeq" id="XP_003881807.1">
    <property type="nucleotide sequence ID" value="XM_003881758.1"/>
</dbReference>
<dbReference type="EMBL" id="FR823387">
    <property type="protein sequence ID" value="CBZ51774.1"/>
    <property type="molecule type" value="Genomic_DNA"/>
</dbReference>
<feature type="region of interest" description="Disordered" evidence="1">
    <location>
        <begin position="774"/>
        <end position="860"/>
    </location>
</feature>
<feature type="compositionally biased region" description="Low complexity" evidence="1">
    <location>
        <begin position="775"/>
        <end position="790"/>
    </location>
</feature>
<dbReference type="AlphaFoldDB" id="F0VDI1"/>
<feature type="region of interest" description="Disordered" evidence="1">
    <location>
        <begin position="72"/>
        <end position="163"/>
    </location>
</feature>
<feature type="region of interest" description="Disordered" evidence="1">
    <location>
        <begin position="657"/>
        <end position="761"/>
    </location>
</feature>
<evidence type="ECO:0000313" key="3">
    <source>
        <dbReference type="EMBL" id="CEL65731.1"/>
    </source>
</evidence>
<organism evidence="2 4">
    <name type="scientific">Neospora caninum (strain Liverpool)</name>
    <dbReference type="NCBI Taxonomy" id="572307"/>
    <lineage>
        <taxon>Eukaryota</taxon>
        <taxon>Sar</taxon>
        <taxon>Alveolata</taxon>
        <taxon>Apicomplexa</taxon>
        <taxon>Conoidasida</taxon>
        <taxon>Coccidia</taxon>
        <taxon>Eucoccidiorida</taxon>
        <taxon>Eimeriorina</taxon>
        <taxon>Sarcocystidae</taxon>
        <taxon>Neospora</taxon>
    </lineage>
</organism>
<name>F0VDI1_NEOCL</name>
<sequence>MSAPSNSTCSTVRSSASVAVGKSNRRNYPREMIRLRPGHYRRYAAGNRFALYDVLFACTMCHRPPPYRIIDPWPSDRPCTSRKAKKHSFKKSAPVNTSALRHATSNRYFPPAGSPQVATPPRDVYEPSTEPTPAPESQPTLSVVEPEPEGPVPTHEGPVKRSKWSIKARKTLRSKVLGAEPAASEANRLPAPATDTHSRTRASRILSLSLFGSEVAKRTGTLPADRAPEAQPAPAETIPREPPKLSPPGETRGPPTIRHTVSRKQSEKLGEPAQKIVVSVGTFKGTYKGELDGQTQVFLLCGTTEDNLEELLNHTRNKSPLTAFTVPPSGCFAVDFKHEFVLPLGDSPPPGLRISVVCTRETTRVDEDGKKRFSWRLNDVGSIVSPFRDMTSSQTVDWDVYPVKLNKQSGFEAENVVLDAKFVLCPDSTGPPVPPDEIEPFKPPTPPKAKLQKEAKHNAAAPVDIPRLALFESDAARGVKDCRLSTNQSGQNGFQELSSRLSSASKDVLSRRSSSVLERLERALREHSARNERLINKFLDEYRRREERDSRHDRKREDDFGHMRAPGHPGNPDGSVSSSLPHYAQKHCYPDGEGAFSGKNGASVSRLSRVVSDHGKSERDVCRRQEKLALGSSAPVSGDETFRLTRSPSLVSKLDFSEDTASESAPLSRSLHPSFRSDTRQSGTSRVAKKGHIDDRSEACANPTSTKNTSALQRSVRSDSRQSVSHGSSEAIAGRLSKHRGSASRETLEDVRSFPEAGRSGVFGARGLHALATESRSPSLSISPASTSRSNEPSVSSRGGTFTGGLSQSDRGLAGRAPTVKGMRRFPPPKKGGSGSWCGSETSASEVESTFRSRRSEDFTASRISPHAVKYF</sequence>
<dbReference type="VEuPathDB" id="ToxoDB:NCLIV_015660"/>
<feature type="compositionally biased region" description="Polar residues" evidence="1">
    <location>
        <begin position="94"/>
        <end position="107"/>
    </location>
</feature>
<evidence type="ECO:0000313" key="4">
    <source>
        <dbReference type="Proteomes" id="UP000007494"/>
    </source>
</evidence>
<reference evidence="3" key="4">
    <citation type="journal article" date="2015" name="PLoS ONE">
        <title>Comprehensive Evaluation of Toxoplasma gondii VEG and Neospora caninum LIV Genomes with Tachyzoite Stage Transcriptome and Proteome Defines Novel Transcript Features.</title>
        <authorList>
            <person name="Ramaprasad A."/>
            <person name="Mourier T."/>
            <person name="Naeem R."/>
            <person name="Malas T.B."/>
            <person name="Moussa E."/>
            <person name="Panigrahi A."/>
            <person name="Vermont S.J."/>
            <person name="Otto T.D."/>
            <person name="Wastling J."/>
            <person name="Pain A."/>
        </authorList>
    </citation>
    <scope>NUCLEOTIDE SEQUENCE</scope>
    <source>
        <strain evidence="3">Liverpool</strain>
    </source>
</reference>